<evidence type="ECO:0000256" key="16">
    <source>
        <dbReference type="SAM" id="SignalP"/>
    </source>
</evidence>
<evidence type="ECO:0000256" key="15">
    <source>
        <dbReference type="RuleBase" id="RU003357"/>
    </source>
</evidence>
<evidence type="ECO:0000256" key="1">
    <source>
        <dbReference type="ARBA" id="ARBA00004571"/>
    </source>
</evidence>
<evidence type="ECO:0000256" key="14">
    <source>
        <dbReference type="PROSITE-ProRule" id="PRU01360"/>
    </source>
</evidence>
<keyword evidence="6 14" id="KW-0812">Transmembrane</keyword>
<dbReference type="Proteomes" id="UP001229244">
    <property type="component" value="Unassembled WGS sequence"/>
</dbReference>
<evidence type="ECO:0000256" key="6">
    <source>
        <dbReference type="ARBA" id="ARBA00022692"/>
    </source>
</evidence>
<evidence type="ECO:0000259" key="18">
    <source>
        <dbReference type="Pfam" id="PF07715"/>
    </source>
</evidence>
<feature type="signal peptide" evidence="16">
    <location>
        <begin position="1"/>
        <end position="29"/>
    </location>
</feature>
<dbReference type="AlphaFoldDB" id="A0AAE4ASU4"/>
<dbReference type="Pfam" id="PF00593">
    <property type="entry name" value="TonB_dep_Rec_b-barrel"/>
    <property type="match status" value="1"/>
</dbReference>
<dbReference type="PROSITE" id="PS52016">
    <property type="entry name" value="TONB_DEPENDENT_REC_3"/>
    <property type="match status" value="1"/>
</dbReference>
<feature type="domain" description="TonB-dependent receptor-like beta-barrel" evidence="17">
    <location>
        <begin position="247"/>
        <end position="661"/>
    </location>
</feature>
<evidence type="ECO:0000256" key="11">
    <source>
        <dbReference type="ARBA" id="ARBA00023136"/>
    </source>
</evidence>
<evidence type="ECO:0000256" key="4">
    <source>
        <dbReference type="ARBA" id="ARBA00022452"/>
    </source>
</evidence>
<sequence length="690" mass="75654">MPDHTSRRTSQRLATAALVLPLAASPAFAQDQAIVLDTIDVQAQSNQGLVQDGYVPISGRIGAKSETPIVDIPQSISIVTQKQLEDLNPQAVDQAVSYVPGVTTGAFGFQPRFDAFYLRGFSVTYNGLYRDGLRQFASPNGQFRSETYGLEAIEVLKGPSGTLYGASSPGGIVNLVTKKPTEQPFREVMVEGGTYDRIQGNMDLSGPLNDEGTVLYRLTGVLRDSGTEMDAVPDDRVYIAPAITFKPTDDTTLTVLGEYMNASTGGSTFYYFDGTEVLDIPEPDPSYNEFSQDQWRVGYEFEHRFNETFSVFSNSRYAAVDVNEEYSGIATLTPRTHYAGLAQDNMNTFVTDNFLKAEFDTGIASHTFLVGAAYNWVDYDNYLGYGTLPRDGAPPVATWNESQTQQQFGIYANDEIEIDNFIINLGTRYDWLHADTDTAAAAPVEQNDEEWTYRAALSYRTPWGLVPYVSYGTTFTPNVGTLITGAPAKPTSATQVEGGVKYAIPGYNALVTASVYQIDMTDGVVFDASTGINEQVQQDMLNTGFEIEAVASLTQGLSLTASYGYNNIEIQEGARDTEGNKLNGVPFHQAAIFADYTFQKGFAAGLGGGLGVRYLGESYGDDYNIIKNDARTFVDAALHYDFDYRTPKLEGVRLQVNATNLFDERGTICADGYCYKDPGRTIIGSLRYRF</sequence>
<keyword evidence="12 19" id="KW-0675">Receptor</keyword>
<dbReference type="PANTHER" id="PTHR32552">
    <property type="entry name" value="FERRICHROME IRON RECEPTOR-RELATED"/>
    <property type="match status" value="1"/>
</dbReference>
<evidence type="ECO:0000256" key="3">
    <source>
        <dbReference type="ARBA" id="ARBA00022448"/>
    </source>
</evidence>
<evidence type="ECO:0000256" key="5">
    <source>
        <dbReference type="ARBA" id="ARBA00022496"/>
    </source>
</evidence>
<dbReference type="RefSeq" id="WP_306885194.1">
    <property type="nucleotide sequence ID" value="NZ_JAUSUL010000002.1"/>
</dbReference>
<dbReference type="GO" id="GO:0015891">
    <property type="term" value="P:siderophore transport"/>
    <property type="evidence" value="ECO:0007669"/>
    <property type="project" value="InterPro"/>
</dbReference>
<feature type="chain" id="PRO_5042068148" evidence="16">
    <location>
        <begin position="30"/>
        <end position="690"/>
    </location>
</feature>
<evidence type="ECO:0000256" key="9">
    <source>
        <dbReference type="ARBA" id="ARBA00023065"/>
    </source>
</evidence>
<keyword evidence="7 16" id="KW-0732">Signal</keyword>
<dbReference type="InterPro" id="IPR010105">
    <property type="entry name" value="TonB_sidphr_rcpt"/>
</dbReference>
<evidence type="ECO:0000256" key="10">
    <source>
        <dbReference type="ARBA" id="ARBA00023077"/>
    </source>
</evidence>
<reference evidence="19" key="1">
    <citation type="submission" date="2023-07" db="EMBL/GenBank/DDBJ databases">
        <title>Genomic Encyclopedia of Type Strains, Phase IV (KMG-IV): sequencing the most valuable type-strain genomes for metagenomic binning, comparative biology and taxonomic classification.</title>
        <authorList>
            <person name="Goeker M."/>
        </authorList>
    </citation>
    <scope>NUCLEOTIDE SEQUENCE</scope>
    <source>
        <strain evidence="19">DSM 21202</strain>
    </source>
</reference>
<evidence type="ECO:0000259" key="17">
    <source>
        <dbReference type="Pfam" id="PF00593"/>
    </source>
</evidence>
<dbReference type="Pfam" id="PF07715">
    <property type="entry name" value="Plug"/>
    <property type="match status" value="1"/>
</dbReference>
<keyword evidence="9" id="KW-0406">Ion transport</keyword>
<dbReference type="GO" id="GO:0038023">
    <property type="term" value="F:signaling receptor activity"/>
    <property type="evidence" value="ECO:0007669"/>
    <property type="project" value="InterPro"/>
</dbReference>
<comment type="similarity">
    <text evidence="2 14 15">Belongs to the TonB-dependent receptor family.</text>
</comment>
<evidence type="ECO:0000313" key="20">
    <source>
        <dbReference type="Proteomes" id="UP001229244"/>
    </source>
</evidence>
<comment type="subcellular location">
    <subcellularLocation>
        <location evidence="1 14">Cell outer membrane</location>
        <topology evidence="1 14">Multi-pass membrane protein</topology>
    </subcellularLocation>
</comment>
<dbReference type="InterPro" id="IPR039426">
    <property type="entry name" value="TonB-dep_rcpt-like"/>
</dbReference>
<dbReference type="GO" id="GO:0009279">
    <property type="term" value="C:cell outer membrane"/>
    <property type="evidence" value="ECO:0007669"/>
    <property type="project" value="UniProtKB-SubCell"/>
</dbReference>
<proteinExistence type="inferred from homology"/>
<keyword evidence="11 14" id="KW-0472">Membrane</keyword>
<keyword evidence="10 15" id="KW-0798">TonB box</keyword>
<evidence type="ECO:0000256" key="13">
    <source>
        <dbReference type="ARBA" id="ARBA00023237"/>
    </source>
</evidence>
<protein>
    <submittedName>
        <fullName evidence="19">Iron complex outermembrane receptor protein</fullName>
    </submittedName>
</protein>
<dbReference type="InterPro" id="IPR037066">
    <property type="entry name" value="Plug_dom_sf"/>
</dbReference>
<keyword evidence="13 14" id="KW-0998">Cell outer membrane</keyword>
<feature type="domain" description="TonB-dependent receptor plug" evidence="18">
    <location>
        <begin position="70"/>
        <end position="172"/>
    </location>
</feature>
<dbReference type="CDD" id="cd01347">
    <property type="entry name" value="ligand_gated_channel"/>
    <property type="match status" value="1"/>
</dbReference>
<dbReference type="SUPFAM" id="SSF56935">
    <property type="entry name" value="Porins"/>
    <property type="match status" value="1"/>
</dbReference>
<dbReference type="FunFam" id="2.170.130.10:FF:000001">
    <property type="entry name" value="Catecholate siderophore TonB-dependent receptor"/>
    <property type="match status" value="1"/>
</dbReference>
<evidence type="ECO:0000256" key="8">
    <source>
        <dbReference type="ARBA" id="ARBA00023004"/>
    </source>
</evidence>
<evidence type="ECO:0000256" key="12">
    <source>
        <dbReference type="ARBA" id="ARBA00023170"/>
    </source>
</evidence>
<dbReference type="Gene3D" id="2.170.130.10">
    <property type="entry name" value="TonB-dependent receptor, plug domain"/>
    <property type="match status" value="1"/>
</dbReference>
<keyword evidence="3 14" id="KW-0813">Transport</keyword>
<keyword evidence="8" id="KW-0408">Iron</keyword>
<dbReference type="GO" id="GO:0015344">
    <property type="term" value="F:siderophore uptake transmembrane transporter activity"/>
    <property type="evidence" value="ECO:0007669"/>
    <property type="project" value="TreeGrafter"/>
</dbReference>
<dbReference type="EMBL" id="JAUSUL010000002">
    <property type="protein sequence ID" value="MDQ0315360.1"/>
    <property type="molecule type" value="Genomic_DNA"/>
</dbReference>
<keyword evidence="4 14" id="KW-1134">Transmembrane beta strand</keyword>
<comment type="caution">
    <text evidence="19">The sequence shown here is derived from an EMBL/GenBank/DDBJ whole genome shotgun (WGS) entry which is preliminary data.</text>
</comment>
<evidence type="ECO:0000313" key="19">
    <source>
        <dbReference type="EMBL" id="MDQ0315360.1"/>
    </source>
</evidence>
<keyword evidence="20" id="KW-1185">Reference proteome</keyword>
<accession>A0AAE4ASU4</accession>
<evidence type="ECO:0000256" key="7">
    <source>
        <dbReference type="ARBA" id="ARBA00022729"/>
    </source>
</evidence>
<keyword evidence="5" id="KW-0410">Iron transport</keyword>
<dbReference type="InterPro" id="IPR012910">
    <property type="entry name" value="Plug_dom"/>
</dbReference>
<organism evidence="19 20">
    <name type="scientific">Amorphus orientalis</name>
    <dbReference type="NCBI Taxonomy" id="649198"/>
    <lineage>
        <taxon>Bacteria</taxon>
        <taxon>Pseudomonadati</taxon>
        <taxon>Pseudomonadota</taxon>
        <taxon>Alphaproteobacteria</taxon>
        <taxon>Hyphomicrobiales</taxon>
        <taxon>Amorphaceae</taxon>
        <taxon>Amorphus</taxon>
    </lineage>
</organism>
<dbReference type="PANTHER" id="PTHR32552:SF68">
    <property type="entry name" value="FERRICHROME OUTER MEMBRANE TRANSPORTER_PHAGE RECEPTOR"/>
    <property type="match status" value="1"/>
</dbReference>
<name>A0AAE4ASU4_9HYPH</name>
<dbReference type="Gene3D" id="2.40.170.20">
    <property type="entry name" value="TonB-dependent receptor, beta-barrel domain"/>
    <property type="match status" value="1"/>
</dbReference>
<dbReference type="InterPro" id="IPR036942">
    <property type="entry name" value="Beta-barrel_TonB_sf"/>
</dbReference>
<evidence type="ECO:0000256" key="2">
    <source>
        <dbReference type="ARBA" id="ARBA00009810"/>
    </source>
</evidence>
<dbReference type="NCBIfam" id="TIGR01783">
    <property type="entry name" value="TonB-siderophor"/>
    <property type="match status" value="1"/>
</dbReference>
<gene>
    <name evidence="19" type="ORF">J2S73_001817</name>
</gene>
<dbReference type="InterPro" id="IPR000531">
    <property type="entry name" value="Beta-barrel_TonB"/>
</dbReference>